<gene>
    <name evidence="4" type="ORF">QE109_10240</name>
</gene>
<comment type="caution">
    <text evidence="4">The sequence shown here is derived from an EMBL/GenBank/DDBJ whole genome shotgun (WGS) entry which is preliminary data.</text>
</comment>
<feature type="transmembrane region" description="Helical" evidence="2">
    <location>
        <begin position="117"/>
        <end position="136"/>
    </location>
</feature>
<reference evidence="4 5" key="1">
    <citation type="submission" date="2023-04" db="EMBL/GenBank/DDBJ databases">
        <title>Fusibacter bizertensis strain WBS, isolated from littoral bottom sediments of the Arctic seas - biochemical and genomic analysis.</title>
        <authorList>
            <person name="Brioukhanov A.L."/>
        </authorList>
    </citation>
    <scope>NUCLEOTIDE SEQUENCE [LARGE SCALE GENOMIC DNA]</scope>
    <source>
        <strain evidence="4 5">WBS</strain>
    </source>
</reference>
<dbReference type="RefSeq" id="WP_281094378.1">
    <property type="nucleotide sequence ID" value="NZ_JARYZI010000006.1"/>
</dbReference>
<keyword evidence="2" id="KW-1133">Transmembrane helix</keyword>
<feature type="region of interest" description="Disordered" evidence="1">
    <location>
        <begin position="293"/>
        <end position="331"/>
    </location>
</feature>
<keyword evidence="5" id="KW-1185">Reference proteome</keyword>
<proteinExistence type="predicted"/>
<evidence type="ECO:0000256" key="1">
    <source>
        <dbReference type="SAM" id="MobiDB-lite"/>
    </source>
</evidence>
<evidence type="ECO:0000256" key="2">
    <source>
        <dbReference type="SAM" id="Phobius"/>
    </source>
</evidence>
<sequence length="470" mass="51210">MKCPNCSFENSDDSKQCKICGYDLPIQNPPPKKRFAEDENDEELDSALKSLFGLDEDTTGSNDEDHLDVATVERMLHKKRQPSQEQAPATPPSQQQGRVRTPQGSTTSKDSNEPPQYSLKVIFAVIVVLIIMLLIFKSGLIKLPWKYQSDQDQATTVASTETAETTETIEPTTEFVVNLGSEAPLVPVNAFYDYLPEFVNKGNLNILTLFKSSQEALNVLTTFASEGNLESIVSSSLTQSEINDSDATFTVETVLNRLIQGEQTQTLTTWDFHIVLDSAEWYIDSLGVTSESYTGTTTDEGTTQASTEETTQATTLSTTQGTTAPTTEAEPFDYSGFITSGTFTGGKSLTGQDVGTARYGNHNDFDRIVFDLYKWIGGSPVDTVDEITTYTANISSDGKKITIILSGAMDAYASTSPIDLAGSPNIESVKFSLSGPNESVQIDISLKNASQYKVFNLKSPARLVVDVAPK</sequence>
<name>A0ABT6NDQ0_9FIRM</name>
<evidence type="ECO:0000313" key="5">
    <source>
        <dbReference type="Proteomes" id="UP001158045"/>
    </source>
</evidence>
<dbReference type="Proteomes" id="UP001158045">
    <property type="component" value="Unassembled WGS sequence"/>
</dbReference>
<keyword evidence="2" id="KW-0812">Transmembrane</keyword>
<feature type="region of interest" description="Disordered" evidence="1">
    <location>
        <begin position="21"/>
        <end position="42"/>
    </location>
</feature>
<feature type="compositionally biased region" description="Polar residues" evidence="1">
    <location>
        <begin position="83"/>
        <end position="113"/>
    </location>
</feature>
<organism evidence="4 5">
    <name type="scientific">Fusibacter bizertensis</name>
    <dbReference type="NCBI Taxonomy" id="1488331"/>
    <lineage>
        <taxon>Bacteria</taxon>
        <taxon>Bacillati</taxon>
        <taxon>Bacillota</taxon>
        <taxon>Clostridia</taxon>
        <taxon>Eubacteriales</taxon>
        <taxon>Eubacteriales Family XII. Incertae Sedis</taxon>
        <taxon>Fusibacter</taxon>
    </lineage>
</organism>
<accession>A0ABT6NDQ0</accession>
<dbReference type="EMBL" id="JARYZI010000006">
    <property type="protein sequence ID" value="MDH8678527.1"/>
    <property type="molecule type" value="Genomic_DNA"/>
</dbReference>
<feature type="region of interest" description="Disordered" evidence="1">
    <location>
        <begin position="77"/>
        <end position="113"/>
    </location>
</feature>
<dbReference type="InterPro" id="IPR056303">
    <property type="entry name" value="AMIN-like"/>
</dbReference>
<evidence type="ECO:0000259" key="3">
    <source>
        <dbReference type="Pfam" id="PF24837"/>
    </source>
</evidence>
<dbReference type="Pfam" id="PF24837">
    <property type="entry name" value="AMIN-like"/>
    <property type="match status" value="1"/>
</dbReference>
<keyword evidence="2" id="KW-0472">Membrane</keyword>
<protein>
    <submittedName>
        <fullName evidence="4">Zinc ribbon domain-containing protein</fullName>
    </submittedName>
</protein>
<feature type="domain" description="AMIN-like" evidence="3">
    <location>
        <begin position="356"/>
        <end position="468"/>
    </location>
</feature>
<evidence type="ECO:0000313" key="4">
    <source>
        <dbReference type="EMBL" id="MDH8678527.1"/>
    </source>
</evidence>